<reference evidence="1" key="1">
    <citation type="submission" date="2014-11" db="EMBL/GenBank/DDBJ databases">
        <authorList>
            <person name="Amaro Gonzalez C."/>
        </authorList>
    </citation>
    <scope>NUCLEOTIDE SEQUENCE</scope>
</reference>
<protein>
    <submittedName>
        <fullName evidence="1">Uncharacterized protein</fullName>
    </submittedName>
</protein>
<reference evidence="1" key="2">
    <citation type="journal article" date="2015" name="Fish Shellfish Immunol.">
        <title>Early steps in the European eel (Anguilla anguilla)-Vibrio vulnificus interaction in the gills: Role of the RtxA13 toxin.</title>
        <authorList>
            <person name="Callol A."/>
            <person name="Pajuelo D."/>
            <person name="Ebbesson L."/>
            <person name="Teles M."/>
            <person name="MacKenzie S."/>
            <person name="Amaro C."/>
        </authorList>
    </citation>
    <scope>NUCLEOTIDE SEQUENCE</scope>
</reference>
<proteinExistence type="predicted"/>
<dbReference type="AlphaFoldDB" id="A0A0E9QUI6"/>
<sequence length="81" mass="9230">MLHLEGKPYYVGLPTHIAYERLKGCSIGWVLAPLREVRVRSWPFPAFLSFSRSSLQRAVDPCVIGRTYHAVEVVQGYPAER</sequence>
<dbReference type="EMBL" id="GBXM01087941">
    <property type="protein sequence ID" value="JAH20636.1"/>
    <property type="molecule type" value="Transcribed_RNA"/>
</dbReference>
<accession>A0A0E9QUI6</accession>
<evidence type="ECO:0000313" key="1">
    <source>
        <dbReference type="EMBL" id="JAH20636.1"/>
    </source>
</evidence>
<organism evidence="1">
    <name type="scientific">Anguilla anguilla</name>
    <name type="common">European freshwater eel</name>
    <name type="synonym">Muraena anguilla</name>
    <dbReference type="NCBI Taxonomy" id="7936"/>
    <lineage>
        <taxon>Eukaryota</taxon>
        <taxon>Metazoa</taxon>
        <taxon>Chordata</taxon>
        <taxon>Craniata</taxon>
        <taxon>Vertebrata</taxon>
        <taxon>Euteleostomi</taxon>
        <taxon>Actinopterygii</taxon>
        <taxon>Neopterygii</taxon>
        <taxon>Teleostei</taxon>
        <taxon>Anguilliformes</taxon>
        <taxon>Anguillidae</taxon>
        <taxon>Anguilla</taxon>
    </lineage>
</organism>
<name>A0A0E9QUI6_ANGAN</name>